<dbReference type="InterPro" id="IPR001736">
    <property type="entry name" value="PLipase_D/transphosphatidylase"/>
</dbReference>
<dbReference type="NCBIfam" id="TIGR04265">
    <property type="entry name" value="bac_cardiolipin"/>
    <property type="match status" value="1"/>
</dbReference>
<organism evidence="14 15">
    <name type="scientific">Gluconobacter oxydans DSM 3504</name>
    <dbReference type="NCBI Taxonomy" id="1288313"/>
    <lineage>
        <taxon>Bacteria</taxon>
        <taxon>Pseudomonadati</taxon>
        <taxon>Pseudomonadota</taxon>
        <taxon>Alphaproteobacteria</taxon>
        <taxon>Acetobacterales</taxon>
        <taxon>Acetobacteraceae</taxon>
        <taxon>Gluconobacter</taxon>
    </lineage>
</organism>
<dbReference type="InterPro" id="IPR022924">
    <property type="entry name" value="Cardiolipin_synthase"/>
</dbReference>
<evidence type="ECO:0000256" key="11">
    <source>
        <dbReference type="NCBIfam" id="TIGR04265"/>
    </source>
</evidence>
<comment type="function">
    <text evidence="1">Could be a virulence factor.</text>
</comment>
<dbReference type="EMBL" id="CP004373">
    <property type="protein sequence ID" value="AHK70007.1"/>
    <property type="molecule type" value="Genomic_DNA"/>
</dbReference>
<feature type="transmembrane region" description="Helical" evidence="12">
    <location>
        <begin position="39"/>
        <end position="59"/>
    </location>
</feature>
<dbReference type="EC" id="2.7.8.-" evidence="11"/>
<protein>
    <recommendedName>
        <fullName evidence="11">Cardiolipin synthase</fullName>
        <ecNumber evidence="11">2.7.8.-</ecNumber>
    </recommendedName>
</protein>
<proteinExistence type="predicted"/>
<dbReference type="PANTHER" id="PTHR21248">
    <property type="entry name" value="CARDIOLIPIN SYNTHASE"/>
    <property type="match status" value="1"/>
</dbReference>
<dbReference type="CDD" id="cd09157">
    <property type="entry name" value="PLDc_CLS_unchar2_1"/>
    <property type="match status" value="1"/>
</dbReference>
<sequence>MTHWTVFHLLMQILRWTLPLLVTVHALVHKRDTASCTGWIGICWIAPVLGTVLYLMFGINRVRRRAQKMVNRHLWEGRDPLAQYRQTVDGDLAPLSKMLGRLTERPLMRGNSITCLHDGDNAYPVMLEAIGQAKKSVILCSYIFRDDEVGQRFAEALVAAKQRGVEVRVLVDGIGSGYFRCGIERRLRREGVACARFMHSVWPWRMPFINLRNHRKILVVDGTIGFMGGLNIGEENMLRLRTKLPVADTHFRLQGPIVHQLAVAFAWDWSFTTGEELEGERYLPEPSPVGDVPMRIVTSGPDTDLEKIEYGMLQAFALARSHIWVMTPYFLPDDRFSTELILAALRGVVIDIVVPKSSNHALIDHARDANLRPFLDAGCRVWMADPPFNHSKLMVVDDEWSFVGSANIDMRSLRLNFEINLEIYDTGVAKDLSTFMQTHRRNRLTHHDLDSLPFLIRMRNSAIRLLLPYL</sequence>
<evidence type="ECO:0000256" key="5">
    <source>
        <dbReference type="ARBA" id="ARBA00022525"/>
    </source>
</evidence>
<dbReference type="RefSeq" id="WP_041110476.1">
    <property type="nucleotide sequence ID" value="NZ_CP004373.1"/>
</dbReference>
<dbReference type="Gene3D" id="3.30.870.10">
    <property type="entry name" value="Endonuclease Chain A"/>
    <property type="match status" value="2"/>
</dbReference>
<dbReference type="SMART" id="SM00155">
    <property type="entry name" value="PLDc"/>
    <property type="match status" value="2"/>
</dbReference>
<dbReference type="InterPro" id="IPR025202">
    <property type="entry name" value="PLD-like_dom"/>
</dbReference>
<feature type="domain" description="PLD phosphodiesterase" evidence="13">
    <location>
        <begin position="385"/>
        <end position="412"/>
    </location>
</feature>
<keyword evidence="7 12" id="KW-0812">Transmembrane</keyword>
<keyword evidence="6 14" id="KW-0808">Transferase</keyword>
<evidence type="ECO:0000256" key="2">
    <source>
        <dbReference type="ARBA" id="ARBA00004236"/>
    </source>
</evidence>
<name>A0A067Z1U8_GLUOY</name>
<keyword evidence="5" id="KW-0964">Secreted</keyword>
<dbReference type="GO" id="GO:0005576">
    <property type="term" value="C:extracellular region"/>
    <property type="evidence" value="ECO:0007669"/>
    <property type="project" value="UniProtKB-SubCell"/>
</dbReference>
<keyword evidence="9 12" id="KW-1133">Transmembrane helix</keyword>
<keyword evidence="8" id="KW-0677">Repeat</keyword>
<evidence type="ECO:0000256" key="4">
    <source>
        <dbReference type="ARBA" id="ARBA00022475"/>
    </source>
</evidence>
<evidence type="ECO:0000256" key="1">
    <source>
        <dbReference type="ARBA" id="ARBA00003145"/>
    </source>
</evidence>
<evidence type="ECO:0000256" key="3">
    <source>
        <dbReference type="ARBA" id="ARBA00004613"/>
    </source>
</evidence>
<comment type="subcellular location">
    <subcellularLocation>
        <location evidence="2">Cell membrane</location>
    </subcellularLocation>
    <subcellularLocation>
        <location evidence="3">Secreted</location>
    </subcellularLocation>
</comment>
<feature type="transmembrane region" description="Helical" evidence="12">
    <location>
        <begin position="7"/>
        <end position="27"/>
    </location>
</feature>
<dbReference type="KEGG" id="goy:GLS_c00740"/>
<evidence type="ECO:0000256" key="12">
    <source>
        <dbReference type="SAM" id="Phobius"/>
    </source>
</evidence>
<dbReference type="PANTHER" id="PTHR21248:SF22">
    <property type="entry name" value="PHOSPHOLIPASE D"/>
    <property type="match status" value="1"/>
</dbReference>
<evidence type="ECO:0000256" key="8">
    <source>
        <dbReference type="ARBA" id="ARBA00022737"/>
    </source>
</evidence>
<evidence type="ECO:0000256" key="10">
    <source>
        <dbReference type="ARBA" id="ARBA00023136"/>
    </source>
</evidence>
<dbReference type="PROSITE" id="PS50035">
    <property type="entry name" value="PLD"/>
    <property type="match status" value="2"/>
</dbReference>
<feature type="domain" description="PLD phosphodiesterase" evidence="13">
    <location>
        <begin position="209"/>
        <end position="236"/>
    </location>
</feature>
<dbReference type="SUPFAM" id="SSF56024">
    <property type="entry name" value="Phospholipase D/nuclease"/>
    <property type="match status" value="2"/>
</dbReference>
<evidence type="ECO:0000313" key="15">
    <source>
        <dbReference type="Proteomes" id="UP000031656"/>
    </source>
</evidence>
<keyword evidence="10 12" id="KW-0472">Membrane</keyword>
<dbReference type="HOGENOM" id="CLU_038053_1_0_5"/>
<evidence type="ECO:0000259" key="13">
    <source>
        <dbReference type="PROSITE" id="PS50035"/>
    </source>
</evidence>
<dbReference type="GO" id="GO:0008808">
    <property type="term" value="F:cardiolipin synthase activity"/>
    <property type="evidence" value="ECO:0007669"/>
    <property type="project" value="UniProtKB-UniRule"/>
</dbReference>
<gene>
    <name evidence="14" type="primary">ywnE</name>
    <name evidence="14" type="ORF">GLS_c00740</name>
</gene>
<evidence type="ECO:0000256" key="9">
    <source>
        <dbReference type="ARBA" id="ARBA00022989"/>
    </source>
</evidence>
<evidence type="ECO:0000256" key="7">
    <source>
        <dbReference type="ARBA" id="ARBA00022692"/>
    </source>
</evidence>
<evidence type="ECO:0000256" key="6">
    <source>
        <dbReference type="ARBA" id="ARBA00022679"/>
    </source>
</evidence>
<reference evidence="14 15" key="1">
    <citation type="journal article" date="2015" name="Appl. Microbiol. Biotechnol.">
        <title>The consequence of an additional NADH dehydrogenase paralog on the growth of Gluconobacter oxydans DSM3504.</title>
        <authorList>
            <person name="Kostner D."/>
            <person name="Luchterhand B."/>
            <person name="Junker A."/>
            <person name="Volland S."/>
            <person name="Daniel R."/>
            <person name="Buchs J."/>
            <person name="Liebl W."/>
            <person name="Ehrenreich A."/>
        </authorList>
    </citation>
    <scope>NUCLEOTIDE SEQUENCE [LARGE SCALE GENOMIC DNA]</scope>
    <source>
        <strain evidence="14">DSM 3504</strain>
    </source>
</reference>
<dbReference type="Proteomes" id="UP000031656">
    <property type="component" value="Chromosome"/>
</dbReference>
<dbReference type="AlphaFoldDB" id="A0A067Z1U8"/>
<evidence type="ECO:0000313" key="14">
    <source>
        <dbReference type="EMBL" id="AHK70007.1"/>
    </source>
</evidence>
<dbReference type="GO" id="GO:0005886">
    <property type="term" value="C:plasma membrane"/>
    <property type="evidence" value="ECO:0007669"/>
    <property type="project" value="UniProtKB-SubCell"/>
</dbReference>
<accession>A0A067Z1U8</accession>
<dbReference type="GO" id="GO:0032049">
    <property type="term" value="P:cardiolipin biosynthetic process"/>
    <property type="evidence" value="ECO:0007669"/>
    <property type="project" value="UniProtKB-UniRule"/>
</dbReference>
<dbReference type="GeneID" id="56904322"/>
<dbReference type="Pfam" id="PF13091">
    <property type="entry name" value="PLDc_2"/>
    <property type="match status" value="2"/>
</dbReference>
<keyword evidence="4" id="KW-1003">Cell membrane</keyword>